<dbReference type="InterPro" id="IPR013094">
    <property type="entry name" value="AB_hydrolase_3"/>
</dbReference>
<dbReference type="EMBL" id="BOOW01000016">
    <property type="protein sequence ID" value="GII92461.1"/>
    <property type="molecule type" value="Genomic_DNA"/>
</dbReference>
<evidence type="ECO:0000256" key="1">
    <source>
        <dbReference type="ARBA" id="ARBA00022801"/>
    </source>
</evidence>
<dbReference type="AlphaFoldDB" id="A0A919V6X1"/>
<name>A0A919V6X1_9ACTN</name>
<sequence>MALDPLIAPLVHDHQPGARSYDEFIEPEPDIAHVHQETVLPDGFAVRIYRRKPTGLAGALLWYHGGGWASGDLDSGDRRCRAIAAAADVAVINVDYRLAPEFRFPAGLEDCYRALSWAVGQAGRLGFDPARVGVGGESAGGNLAAAVALLARERGGPPLRLQVMEIPALDLTLSSPSIEEYAEGYVLTAAALEVYVRDYLGGHDAADPLVSPLLAGDLSGLPPALIAVAEYDPLADDGRRYARRLAEAGVPATLLDFAGHVHGSQMLTALVPSAREWREAVISAVRDHLTTSTGSAPAGGHLVEDSAPASGFIGGRSG</sequence>
<dbReference type="PANTHER" id="PTHR48081:SF8">
    <property type="entry name" value="ALPHA_BETA HYDROLASE FOLD-3 DOMAIN-CONTAINING PROTEIN-RELATED"/>
    <property type="match status" value="1"/>
</dbReference>
<dbReference type="InterPro" id="IPR050300">
    <property type="entry name" value="GDXG_lipolytic_enzyme"/>
</dbReference>
<organism evidence="4 5">
    <name type="scientific">Sinosporangium siamense</name>
    <dbReference type="NCBI Taxonomy" id="1367973"/>
    <lineage>
        <taxon>Bacteria</taxon>
        <taxon>Bacillati</taxon>
        <taxon>Actinomycetota</taxon>
        <taxon>Actinomycetes</taxon>
        <taxon>Streptosporangiales</taxon>
        <taxon>Streptosporangiaceae</taxon>
        <taxon>Sinosporangium</taxon>
    </lineage>
</organism>
<proteinExistence type="predicted"/>
<dbReference type="Gene3D" id="3.40.50.1820">
    <property type="entry name" value="alpha/beta hydrolase"/>
    <property type="match status" value="1"/>
</dbReference>
<keyword evidence="1" id="KW-0378">Hydrolase</keyword>
<dbReference type="Proteomes" id="UP000606172">
    <property type="component" value="Unassembled WGS sequence"/>
</dbReference>
<dbReference type="Pfam" id="PF07859">
    <property type="entry name" value="Abhydrolase_3"/>
    <property type="match status" value="1"/>
</dbReference>
<gene>
    <name evidence="4" type="ORF">Ssi02_26920</name>
</gene>
<dbReference type="PANTHER" id="PTHR48081">
    <property type="entry name" value="AB HYDROLASE SUPERFAMILY PROTEIN C4A8.06C"/>
    <property type="match status" value="1"/>
</dbReference>
<protein>
    <recommendedName>
        <fullName evidence="3">Alpha/beta hydrolase fold-3 domain-containing protein</fullName>
    </recommendedName>
</protein>
<dbReference type="RefSeq" id="WP_204025306.1">
    <property type="nucleotide sequence ID" value="NZ_BOOW01000016.1"/>
</dbReference>
<keyword evidence="5" id="KW-1185">Reference proteome</keyword>
<evidence type="ECO:0000259" key="3">
    <source>
        <dbReference type="Pfam" id="PF07859"/>
    </source>
</evidence>
<comment type="caution">
    <text evidence="4">The sequence shown here is derived from an EMBL/GenBank/DDBJ whole genome shotgun (WGS) entry which is preliminary data.</text>
</comment>
<evidence type="ECO:0000256" key="2">
    <source>
        <dbReference type="SAM" id="MobiDB-lite"/>
    </source>
</evidence>
<evidence type="ECO:0000313" key="4">
    <source>
        <dbReference type="EMBL" id="GII92461.1"/>
    </source>
</evidence>
<dbReference type="SUPFAM" id="SSF53474">
    <property type="entry name" value="alpha/beta-Hydrolases"/>
    <property type="match status" value="1"/>
</dbReference>
<feature type="domain" description="Alpha/beta hydrolase fold-3" evidence="3">
    <location>
        <begin position="60"/>
        <end position="264"/>
    </location>
</feature>
<evidence type="ECO:0000313" key="5">
    <source>
        <dbReference type="Proteomes" id="UP000606172"/>
    </source>
</evidence>
<feature type="region of interest" description="Disordered" evidence="2">
    <location>
        <begin position="293"/>
        <end position="318"/>
    </location>
</feature>
<dbReference type="GO" id="GO:0016787">
    <property type="term" value="F:hydrolase activity"/>
    <property type="evidence" value="ECO:0007669"/>
    <property type="project" value="UniProtKB-KW"/>
</dbReference>
<dbReference type="InterPro" id="IPR029058">
    <property type="entry name" value="AB_hydrolase_fold"/>
</dbReference>
<reference evidence="4" key="1">
    <citation type="submission" date="2021-01" db="EMBL/GenBank/DDBJ databases">
        <title>Whole genome shotgun sequence of Sinosporangium siamense NBRC 109515.</title>
        <authorList>
            <person name="Komaki H."/>
            <person name="Tamura T."/>
        </authorList>
    </citation>
    <scope>NUCLEOTIDE SEQUENCE</scope>
    <source>
        <strain evidence="4">NBRC 109515</strain>
    </source>
</reference>
<accession>A0A919V6X1</accession>